<dbReference type="PANTHER" id="PTHR38045">
    <property type="entry name" value="CHROMOSOME 1, WHOLE GENOME SHOTGUN SEQUENCE"/>
    <property type="match status" value="1"/>
</dbReference>
<gene>
    <name evidence="1" type="ORF">GCM10010912_21320</name>
</gene>
<dbReference type="InterPro" id="IPR008929">
    <property type="entry name" value="Chondroitin_lyas"/>
</dbReference>
<protein>
    <submittedName>
        <fullName evidence="1">Heparinase</fullName>
    </submittedName>
</protein>
<proteinExistence type="predicted"/>
<evidence type="ECO:0000313" key="2">
    <source>
        <dbReference type="Proteomes" id="UP000637643"/>
    </source>
</evidence>
<dbReference type="RefSeq" id="WP_189024613.1">
    <property type="nucleotide sequence ID" value="NZ_BMKR01000007.1"/>
</dbReference>
<reference evidence="1" key="2">
    <citation type="submission" date="2020-09" db="EMBL/GenBank/DDBJ databases">
        <authorList>
            <person name="Sun Q."/>
            <person name="Zhou Y."/>
        </authorList>
    </citation>
    <scope>NUCLEOTIDE SEQUENCE</scope>
    <source>
        <strain evidence="1">CGMCC 1.16134</strain>
    </source>
</reference>
<dbReference type="EMBL" id="BMKR01000007">
    <property type="protein sequence ID" value="GGF75906.1"/>
    <property type="molecule type" value="Genomic_DNA"/>
</dbReference>
<dbReference type="Gene3D" id="1.50.10.100">
    <property type="entry name" value="Chondroitin AC/alginate lyase"/>
    <property type="match status" value="1"/>
</dbReference>
<dbReference type="Proteomes" id="UP000637643">
    <property type="component" value="Unassembled WGS sequence"/>
</dbReference>
<organism evidence="1 2">
    <name type="scientific">Paenibacillus albidus</name>
    <dbReference type="NCBI Taxonomy" id="2041023"/>
    <lineage>
        <taxon>Bacteria</taxon>
        <taxon>Bacillati</taxon>
        <taxon>Bacillota</taxon>
        <taxon>Bacilli</taxon>
        <taxon>Bacillales</taxon>
        <taxon>Paenibacillaceae</taxon>
        <taxon>Paenibacillus</taxon>
    </lineage>
</organism>
<reference evidence="1" key="1">
    <citation type="journal article" date="2014" name="Int. J. Syst. Evol. Microbiol.">
        <title>Complete genome sequence of Corynebacterium casei LMG S-19264T (=DSM 44701T), isolated from a smear-ripened cheese.</title>
        <authorList>
            <consortium name="US DOE Joint Genome Institute (JGI-PGF)"/>
            <person name="Walter F."/>
            <person name="Albersmeier A."/>
            <person name="Kalinowski J."/>
            <person name="Ruckert C."/>
        </authorList>
    </citation>
    <scope>NUCLEOTIDE SEQUENCE</scope>
    <source>
        <strain evidence="1">CGMCC 1.16134</strain>
    </source>
</reference>
<comment type="caution">
    <text evidence="1">The sequence shown here is derived from an EMBL/GenBank/DDBJ whole genome shotgun (WGS) entry which is preliminary data.</text>
</comment>
<evidence type="ECO:0000313" key="1">
    <source>
        <dbReference type="EMBL" id="GGF75906.1"/>
    </source>
</evidence>
<name>A0A917C7I7_9BACL</name>
<accession>A0A917C7I7</accession>
<dbReference type="SUPFAM" id="SSF48230">
    <property type="entry name" value="Chondroitin AC/alginate lyase"/>
    <property type="match status" value="1"/>
</dbReference>
<sequence>MDKTTLLAIISGMEPADLRLYYPDGDQEGFWRKVRESPLYAEEVAEIRAEGERLRTQPVPELTYALFSIFGRTGSRLEYERVYFERRRMLNTYVFLALLEPAEAEPVERLQEILWAICNEYTWCLPAHLGESGIAGTIDLFSAETGFALSEIHCLLGERLPPLLRLRIRQEVGKRLFEPYLTGGPYFWETAEHNWSAVCAGSIGCAALLLASEPSQLADILLKVERSLGYYLKGFGEDGACLEGLGYWNYGFGYFVYYADLADKRSRGRISWFREEKVRNIAKFQQTCFLGGELVANFSDSQPVGQVYLGLSHYVAARFPEVEAPPVSLRAAYTEDHCSRWAPALRNLLWKDTKQAHTEWAMDSYYLPDAQWLLSRCRQGNSTFGFAAKGGHNDEPHNHNDLGQFIIAADGNAYVSDLGSGEYTAGYFGAMRYSYDCNGSQGHSVPIIDGQFQTAGPEAYAVVLEASAGKEKDVLQLDLTQAYRYSGLERFTRSFEWHKEGPVSLTLSDEFSFKEAPGKLVERIVTLCPAVPGEGMVVLKGPDGRDLQIIYDEGLLQPEISEHTFSDHYGAKKTWYGVDFQARACAESVRYTFEFQFSLS</sequence>
<dbReference type="AlphaFoldDB" id="A0A917C7I7"/>
<dbReference type="PANTHER" id="PTHR38045:SF1">
    <property type="entry name" value="HEPARINASE II_III-LIKE PROTEIN"/>
    <property type="match status" value="1"/>
</dbReference>
<keyword evidence="2" id="KW-1185">Reference proteome</keyword>